<dbReference type="InParanoid" id="A0A162WI72"/>
<dbReference type="EMBL" id="KV441024">
    <property type="protein sequence ID" value="OAD67305.1"/>
    <property type="molecule type" value="Genomic_DNA"/>
</dbReference>
<dbReference type="VEuPathDB" id="FungiDB:PHYBLDRAFT_151559"/>
<protein>
    <submittedName>
        <fullName evidence="1">Uncharacterized protein</fullName>
    </submittedName>
</protein>
<evidence type="ECO:0000313" key="1">
    <source>
        <dbReference type="EMBL" id="OAD67305.1"/>
    </source>
</evidence>
<evidence type="ECO:0000313" key="2">
    <source>
        <dbReference type="Proteomes" id="UP000077315"/>
    </source>
</evidence>
<sequence>MQVAQFEEAKLRQLDVLFHEESTIHLTSFITFQIIKAVDDGSLIPPTSLEGPPEILNRAEIQTLNWPVVKILEFTAIFPSH</sequence>
<proteinExistence type="predicted"/>
<reference evidence="2" key="1">
    <citation type="submission" date="2015-06" db="EMBL/GenBank/DDBJ databases">
        <title>Expansion of signal transduction pathways in fungi by whole-genome duplication.</title>
        <authorList>
            <consortium name="DOE Joint Genome Institute"/>
            <person name="Corrochano L.M."/>
            <person name="Kuo A."/>
            <person name="Marcet-Houben M."/>
            <person name="Polaino S."/>
            <person name="Salamov A."/>
            <person name="Villalobos J.M."/>
            <person name="Alvarez M.I."/>
            <person name="Avalos J."/>
            <person name="Benito E.P."/>
            <person name="Benoit I."/>
            <person name="Burger G."/>
            <person name="Camino L.P."/>
            <person name="Canovas D."/>
            <person name="Cerda-Olmedo E."/>
            <person name="Cheng J.-F."/>
            <person name="Dominguez A."/>
            <person name="Elias M."/>
            <person name="Eslava A.P."/>
            <person name="Glaser F."/>
            <person name="Grimwood J."/>
            <person name="Gutierrez G."/>
            <person name="Heitman J."/>
            <person name="Henrissat B."/>
            <person name="Iturriaga E.A."/>
            <person name="Lang B.F."/>
            <person name="Lavin J.L."/>
            <person name="Lee S."/>
            <person name="Li W."/>
            <person name="Lindquist E."/>
            <person name="Lopez-Garcia S."/>
            <person name="Luque E.M."/>
            <person name="Marcos A.T."/>
            <person name="Martin J."/>
            <person name="McCluskey K."/>
            <person name="Medina H.R."/>
            <person name="Miralles-Duran A."/>
            <person name="Miyazaki A."/>
            <person name="Munoz-Torres E."/>
            <person name="Oguiza J.A."/>
            <person name="Ohm R."/>
            <person name="Olmedo M."/>
            <person name="Orejas M."/>
            <person name="Ortiz-Castellanos L."/>
            <person name="Pisabarro A.G."/>
            <person name="Rodriguez-Romero J."/>
            <person name="Ruiz-Herrera J."/>
            <person name="Ruiz-Vazquez R."/>
            <person name="Sanz C."/>
            <person name="Schackwitz W."/>
            <person name="Schmutz J."/>
            <person name="Shahriari M."/>
            <person name="Shelest E."/>
            <person name="Silva-Franco F."/>
            <person name="Soanes D."/>
            <person name="Syed K."/>
            <person name="Tagua V.G."/>
            <person name="Talbot N.J."/>
            <person name="Thon M."/>
            <person name="De vries R.P."/>
            <person name="Wiebenga A."/>
            <person name="Yadav J.S."/>
            <person name="Braun E.L."/>
            <person name="Baker S."/>
            <person name="Garre V."/>
            <person name="Horwitz B."/>
            <person name="Torres-Martinez S."/>
            <person name="Idnurm A."/>
            <person name="Herrera-Estrella A."/>
            <person name="Gabaldon T."/>
            <person name="Grigoriev I.V."/>
        </authorList>
    </citation>
    <scope>NUCLEOTIDE SEQUENCE [LARGE SCALE GENOMIC DNA]</scope>
    <source>
        <strain evidence="2">NRRL 1555(-)</strain>
    </source>
</reference>
<name>A0A162WI72_PHYB8</name>
<keyword evidence="2" id="KW-1185">Reference proteome</keyword>
<gene>
    <name evidence="1" type="ORF">PHYBLDRAFT_151559</name>
</gene>
<dbReference type="GeneID" id="28993609"/>
<dbReference type="Proteomes" id="UP000077315">
    <property type="component" value="Unassembled WGS sequence"/>
</dbReference>
<dbReference type="AlphaFoldDB" id="A0A162WI72"/>
<organism evidence="1 2">
    <name type="scientific">Phycomyces blakesleeanus (strain ATCC 8743b / DSM 1359 / FGSC 10004 / NBRC 33097 / NRRL 1555)</name>
    <dbReference type="NCBI Taxonomy" id="763407"/>
    <lineage>
        <taxon>Eukaryota</taxon>
        <taxon>Fungi</taxon>
        <taxon>Fungi incertae sedis</taxon>
        <taxon>Mucoromycota</taxon>
        <taxon>Mucoromycotina</taxon>
        <taxon>Mucoromycetes</taxon>
        <taxon>Mucorales</taxon>
        <taxon>Phycomycetaceae</taxon>
        <taxon>Phycomyces</taxon>
    </lineage>
</organism>
<dbReference type="RefSeq" id="XP_018285345.1">
    <property type="nucleotide sequence ID" value="XM_018432703.1"/>
</dbReference>
<accession>A0A162WI72</accession>